<dbReference type="EMBL" id="JAJEQN010000055">
    <property type="protein sequence ID" value="MCC2222900.1"/>
    <property type="molecule type" value="Genomic_DNA"/>
</dbReference>
<accession>A0AAE3E6R4</accession>
<keyword evidence="2" id="KW-1185">Reference proteome</keyword>
<organism evidence="1 2">
    <name type="scientific">Anthropogastromicrobium aceti</name>
    <dbReference type="NCBI Taxonomy" id="2981768"/>
    <lineage>
        <taxon>Bacteria</taxon>
        <taxon>Bacillati</taxon>
        <taxon>Bacillota</taxon>
        <taxon>Clostridia</taxon>
        <taxon>Lachnospirales</taxon>
        <taxon>Lachnospiraceae</taxon>
        <taxon>Anthropogastromicrobium</taxon>
    </lineage>
</organism>
<sequence>MYYTTLETYKKKYQNRSLTHAYSAKTKGEHEAWKKSLRDRLREITGMNKCVYCEPDAQYLRTDRVNDLIAEYWVIKTEPEIEMPFYLLRPDQQKPDFEKKKHPILIVPHGHGGGKESTIQSQTAFIRDALEDGFLVVCPDERGSGDRREFPEQGDEPEKIRMNSHRELLQVCIGFGQSVIGMAVWDLMRLADYLLALSESNGFLACAGMSGGGQQTVWFSAMDDRVKAAITSGYFYGFKESLIELPQNCACNFIPHMFETADMGELGALIAPRPFFVESGEKDGLNGKSGLNNVITQLDVTRKAYHIFNENAYPIHSIHSGGHQWVGTGMRTFLIKAMEKERANIISI</sequence>
<dbReference type="Proteomes" id="UP001198200">
    <property type="component" value="Unassembled WGS sequence"/>
</dbReference>
<name>A0AAE3E6R4_9FIRM</name>
<dbReference type="SUPFAM" id="SSF53474">
    <property type="entry name" value="alpha/beta-Hydrolases"/>
    <property type="match status" value="1"/>
</dbReference>
<comment type="caution">
    <text evidence="1">The sequence shown here is derived from an EMBL/GenBank/DDBJ whole genome shotgun (WGS) entry which is preliminary data.</text>
</comment>
<evidence type="ECO:0000313" key="1">
    <source>
        <dbReference type="EMBL" id="MCC2222900.1"/>
    </source>
</evidence>
<dbReference type="PANTHER" id="PTHR47381:SF3">
    <property type="entry name" value="ALPHA_BETA-HYDROLASES SUPERFAMILY PROTEIN"/>
    <property type="match status" value="1"/>
</dbReference>
<dbReference type="InterPro" id="IPR029058">
    <property type="entry name" value="AB_hydrolase_fold"/>
</dbReference>
<dbReference type="AlphaFoldDB" id="A0AAE3E6R4"/>
<dbReference type="Gene3D" id="3.40.50.1820">
    <property type="entry name" value="alpha/beta hydrolase"/>
    <property type="match status" value="1"/>
</dbReference>
<protein>
    <submittedName>
        <fullName evidence="1">Uncharacterized protein</fullName>
    </submittedName>
</protein>
<gene>
    <name evidence="1" type="ORF">LKD48_14940</name>
</gene>
<proteinExistence type="predicted"/>
<dbReference type="PANTHER" id="PTHR47381">
    <property type="entry name" value="ALPHA/BETA-HYDROLASES SUPERFAMILY PROTEIN"/>
    <property type="match status" value="1"/>
</dbReference>
<evidence type="ECO:0000313" key="2">
    <source>
        <dbReference type="Proteomes" id="UP001198200"/>
    </source>
</evidence>
<reference evidence="1 2" key="1">
    <citation type="submission" date="2021-10" db="EMBL/GenBank/DDBJ databases">
        <title>Anaerobic single-cell dispensing facilitates the cultivation of human gut bacteria.</title>
        <authorList>
            <person name="Afrizal A."/>
        </authorList>
    </citation>
    <scope>NUCLEOTIDE SEQUENCE [LARGE SCALE GENOMIC DNA]</scope>
    <source>
        <strain evidence="1 2">CLA-AA-H224</strain>
    </source>
</reference>
<dbReference type="RefSeq" id="WP_308732458.1">
    <property type="nucleotide sequence ID" value="NZ_JAJEQN010000055.1"/>
</dbReference>